<keyword evidence="2 6" id="KW-0479">Metal-binding</keyword>
<name>A0A7W7ISN0_9CAUL</name>
<reference evidence="8 9" key="1">
    <citation type="submission" date="2020-08" db="EMBL/GenBank/DDBJ databases">
        <title>Functional genomics of gut bacteria from endangered species of beetles.</title>
        <authorList>
            <person name="Carlos-Shanley C."/>
        </authorList>
    </citation>
    <scope>NUCLEOTIDE SEQUENCE [LARGE SCALE GENOMIC DNA]</scope>
    <source>
        <strain evidence="8 9">S00123</strain>
    </source>
</reference>
<keyword evidence="5 6" id="KW-0411">Iron-sulfur</keyword>
<dbReference type="GO" id="GO:0009055">
    <property type="term" value="F:electron transfer activity"/>
    <property type="evidence" value="ECO:0007669"/>
    <property type="project" value="UniProtKB-UniRule"/>
</dbReference>
<evidence type="ECO:0000256" key="4">
    <source>
        <dbReference type="ARBA" id="ARBA00023004"/>
    </source>
</evidence>
<evidence type="ECO:0000256" key="6">
    <source>
        <dbReference type="RuleBase" id="RU368020"/>
    </source>
</evidence>
<dbReference type="PANTHER" id="PTHR36923:SF3">
    <property type="entry name" value="FERREDOXIN"/>
    <property type="match status" value="1"/>
</dbReference>
<keyword evidence="4 6" id="KW-0408">Iron</keyword>
<dbReference type="InterPro" id="IPR001080">
    <property type="entry name" value="3Fe4S_ferredoxin"/>
</dbReference>
<protein>
    <recommendedName>
        <fullName evidence="6">Ferredoxin</fullName>
    </recommendedName>
</protein>
<dbReference type="PROSITE" id="PS51379">
    <property type="entry name" value="4FE4S_FER_2"/>
    <property type="match status" value="1"/>
</dbReference>
<sequence>MSATAIAHRVVADRSACCGYGTCVEICPEIYQLEGGLVVLTTELVPPELLERAIEGAESCPQAAIVVEPVEG</sequence>
<evidence type="ECO:0000256" key="3">
    <source>
        <dbReference type="ARBA" id="ARBA00022982"/>
    </source>
</evidence>
<dbReference type="PANTHER" id="PTHR36923">
    <property type="entry name" value="FERREDOXIN"/>
    <property type="match status" value="1"/>
</dbReference>
<evidence type="ECO:0000313" key="9">
    <source>
        <dbReference type="Proteomes" id="UP000539957"/>
    </source>
</evidence>
<evidence type="ECO:0000256" key="5">
    <source>
        <dbReference type="ARBA" id="ARBA00023014"/>
    </source>
</evidence>
<evidence type="ECO:0000256" key="2">
    <source>
        <dbReference type="ARBA" id="ARBA00022723"/>
    </source>
</evidence>
<dbReference type="GO" id="GO:0051536">
    <property type="term" value="F:iron-sulfur cluster binding"/>
    <property type="evidence" value="ECO:0007669"/>
    <property type="project" value="UniProtKB-KW"/>
</dbReference>
<feature type="domain" description="4Fe-4S ferredoxin-type" evidence="7">
    <location>
        <begin position="8"/>
        <end position="36"/>
    </location>
</feature>
<keyword evidence="1 6" id="KW-0813">Transport</keyword>
<evidence type="ECO:0000313" key="8">
    <source>
        <dbReference type="EMBL" id="MBB4799794.1"/>
    </source>
</evidence>
<dbReference type="Pfam" id="PF13459">
    <property type="entry name" value="Fer4_15"/>
    <property type="match status" value="1"/>
</dbReference>
<keyword evidence="3 6" id="KW-0249">Electron transport</keyword>
<dbReference type="PRINTS" id="PR00352">
    <property type="entry name" value="3FE4SFRDOXIN"/>
</dbReference>
<dbReference type="AlphaFoldDB" id="A0A7W7ISN0"/>
<dbReference type="Proteomes" id="UP000539957">
    <property type="component" value="Unassembled WGS sequence"/>
</dbReference>
<dbReference type="InterPro" id="IPR051269">
    <property type="entry name" value="Fe-S_cluster_ET"/>
</dbReference>
<dbReference type="Gene3D" id="3.30.70.20">
    <property type="match status" value="1"/>
</dbReference>
<dbReference type="EMBL" id="JACHKY010000008">
    <property type="protein sequence ID" value="MBB4799794.1"/>
    <property type="molecule type" value="Genomic_DNA"/>
</dbReference>
<accession>A0A7W7ISN0</accession>
<comment type="caution">
    <text evidence="8">The sequence shown here is derived from an EMBL/GenBank/DDBJ whole genome shotgun (WGS) entry which is preliminary data.</text>
</comment>
<dbReference type="GO" id="GO:0005506">
    <property type="term" value="F:iron ion binding"/>
    <property type="evidence" value="ECO:0007669"/>
    <property type="project" value="UniProtKB-UniRule"/>
</dbReference>
<evidence type="ECO:0000256" key="1">
    <source>
        <dbReference type="ARBA" id="ARBA00022448"/>
    </source>
</evidence>
<organism evidence="8 9">
    <name type="scientific">Brevundimonas bullata</name>
    <dbReference type="NCBI Taxonomy" id="13160"/>
    <lineage>
        <taxon>Bacteria</taxon>
        <taxon>Pseudomonadati</taxon>
        <taxon>Pseudomonadota</taxon>
        <taxon>Alphaproteobacteria</taxon>
        <taxon>Caulobacterales</taxon>
        <taxon>Caulobacteraceae</taxon>
        <taxon>Brevundimonas</taxon>
    </lineage>
</organism>
<comment type="function">
    <text evidence="6">Ferredoxins are iron-sulfur proteins that transfer electrons in a wide variety of metabolic reactions.</text>
</comment>
<dbReference type="RefSeq" id="WP_178828810.1">
    <property type="nucleotide sequence ID" value="NZ_DAINFC010000054.1"/>
</dbReference>
<keyword evidence="9" id="KW-1185">Reference proteome</keyword>
<dbReference type="InterPro" id="IPR017896">
    <property type="entry name" value="4Fe4S_Fe-S-bd"/>
</dbReference>
<proteinExistence type="predicted"/>
<gene>
    <name evidence="8" type="ORF">HNP32_003555</name>
</gene>
<evidence type="ECO:0000259" key="7">
    <source>
        <dbReference type="PROSITE" id="PS51379"/>
    </source>
</evidence>
<dbReference type="SUPFAM" id="SSF54862">
    <property type="entry name" value="4Fe-4S ferredoxins"/>
    <property type="match status" value="1"/>
</dbReference>